<evidence type="ECO:0000259" key="1">
    <source>
        <dbReference type="Pfam" id="PF20720"/>
    </source>
</evidence>
<dbReference type="RefSeq" id="WP_227443689.1">
    <property type="nucleotide sequence ID" value="NZ_RBPH01000070.1"/>
</dbReference>
<evidence type="ECO:0000313" key="3">
    <source>
        <dbReference type="Proteomes" id="UP000269335"/>
    </source>
</evidence>
<gene>
    <name evidence="2" type="ORF">ALQ53_101771</name>
</gene>
<organism evidence="2 3">
    <name type="scientific">Pseudomonas cannabina</name>
    <dbReference type="NCBI Taxonomy" id="86840"/>
    <lineage>
        <taxon>Bacteria</taxon>
        <taxon>Pseudomonadati</taxon>
        <taxon>Pseudomonadota</taxon>
        <taxon>Gammaproteobacteria</taxon>
        <taxon>Pseudomonadales</taxon>
        <taxon>Pseudomonadaceae</taxon>
        <taxon>Pseudomonas</taxon>
    </lineage>
</organism>
<name>A0AB37QDS9_PSECA</name>
<dbReference type="SUPFAM" id="SSF52540">
    <property type="entry name" value="P-loop containing nucleoside triphosphate hydrolases"/>
    <property type="match status" value="1"/>
</dbReference>
<sequence>MNDYDFSRLNDKEFEVLCTDLIGAEKSVRFERFKAGRDGGVDGRYFTPSGTEWILQAKHRPGTPLPQLVTHLRNSEAQKVVALNPDCYILVVSHSLTRLNKQELTDALDSQTSCPIEVYGREDLNDLLATHTHVERRHFKLWISSSAVLVSIFNHAINGRSEAMMRDIVEKSKIFVHTANLDSAVDRLNKLGTVIITGQAGIGKTTLAEQLILLHASDGFELVCISEHIQEAEQAYAPDQRQLFYFDDFLGRNYLAALSGHEGSQIVNFMKRVGRDKATKRFVLTSRSTILNQGRILNDVFEHNNVHRNEMEIRLESLSALDKAQILYNHIWHSGLSSEHIDEFYNAKRYLKVITHRNFNPRLIQFITDIQRLDDVPAAGYWAYIQELLDNPAKIWAHPFDAQLDDFGRFLVMLVAFNGQNILEHDLAKAYASGLLIEGHANFSGKRDFHQAIRHLSNSLITRVVVGELVYYKLFNPSLGDFLLHRYSTSLDSLKGVFRSLRNLNVLDVLVDMSENELIDRKTKVEMLISLLVHEEQSKFQDVDPEYLAKLYLLTVSVRPSLAVQRSPDRKAVNLLRLRNVTQVILESPVSPKYFNCLCLVKRAFDEDVMSIDELEVFTLKVISVGVGDDELPALGELVAKLEIDNVFQASEPFSDLAYNYICEGLDDIFSEGDVFTNGDDYYAACKQLGAMIEDKFASWQIAPSRAMIDEIMDAFDVRDRMRNYFDDSNSHYTSRPAEPRLLETLSIDDLFSRDR</sequence>
<dbReference type="AlphaFoldDB" id="A0AB37QDS9"/>
<dbReference type="InterPro" id="IPR027417">
    <property type="entry name" value="P-loop_NTPase"/>
</dbReference>
<dbReference type="InterPro" id="IPR049050">
    <property type="entry name" value="nSTAND3"/>
</dbReference>
<proteinExistence type="predicted"/>
<dbReference type="Proteomes" id="UP000269335">
    <property type="component" value="Unassembled WGS sequence"/>
</dbReference>
<feature type="domain" description="Novel STAND NTPase 3" evidence="1">
    <location>
        <begin position="175"/>
        <end position="333"/>
    </location>
</feature>
<dbReference type="Gene3D" id="3.40.50.300">
    <property type="entry name" value="P-loop containing nucleotide triphosphate hydrolases"/>
    <property type="match status" value="1"/>
</dbReference>
<evidence type="ECO:0000313" key="2">
    <source>
        <dbReference type="EMBL" id="RMN83583.1"/>
    </source>
</evidence>
<reference evidence="2 3" key="1">
    <citation type="submission" date="2018-08" db="EMBL/GenBank/DDBJ databases">
        <title>Recombination of ecologically and evolutionarily significant loci maintains genetic cohesion in the Pseudomonas syringae species complex.</title>
        <authorList>
            <person name="Dillon M."/>
            <person name="Thakur S."/>
            <person name="Almeida R.N.D."/>
            <person name="Weir B.S."/>
            <person name="Guttman D.S."/>
        </authorList>
    </citation>
    <scope>NUCLEOTIDE SEQUENCE [LARGE SCALE GENOMIC DNA]</scope>
    <source>
        <strain evidence="2 3">ICMP 15201</strain>
    </source>
</reference>
<dbReference type="Pfam" id="PF20720">
    <property type="entry name" value="nSTAND3"/>
    <property type="match status" value="1"/>
</dbReference>
<protein>
    <recommendedName>
        <fullName evidence="1">Novel STAND NTPase 3 domain-containing protein</fullName>
    </recommendedName>
</protein>
<accession>A0AB37QDS9</accession>
<dbReference type="EMBL" id="RBPH01000070">
    <property type="protein sequence ID" value="RMN83583.1"/>
    <property type="molecule type" value="Genomic_DNA"/>
</dbReference>
<comment type="caution">
    <text evidence="2">The sequence shown here is derived from an EMBL/GenBank/DDBJ whole genome shotgun (WGS) entry which is preliminary data.</text>
</comment>